<evidence type="ECO:0000256" key="2">
    <source>
        <dbReference type="ARBA" id="ARBA00023043"/>
    </source>
</evidence>
<feature type="repeat" description="ANK" evidence="3">
    <location>
        <begin position="142"/>
        <end position="174"/>
    </location>
</feature>
<dbReference type="AlphaFoldDB" id="A0A7R9BJM7"/>
<dbReference type="Pfam" id="PF12796">
    <property type="entry name" value="Ank_2"/>
    <property type="match status" value="1"/>
</dbReference>
<gene>
    <name evidence="5" type="ORF">NMOB1V02_LOCUS3232</name>
</gene>
<dbReference type="InterPro" id="IPR002110">
    <property type="entry name" value="Ankyrin_rpt"/>
</dbReference>
<dbReference type="EMBL" id="OA882454">
    <property type="protein sequence ID" value="CAD7275436.1"/>
    <property type="molecule type" value="Genomic_DNA"/>
</dbReference>
<dbReference type="PANTHER" id="PTHR24171">
    <property type="entry name" value="ANKYRIN REPEAT DOMAIN-CONTAINING PROTEIN 39-RELATED"/>
    <property type="match status" value="1"/>
</dbReference>
<protein>
    <submittedName>
        <fullName evidence="5">Uncharacterized protein</fullName>
    </submittedName>
</protein>
<dbReference type="PROSITE" id="PS50088">
    <property type="entry name" value="ANK_REPEAT"/>
    <property type="match status" value="1"/>
</dbReference>
<keyword evidence="2 3" id="KW-0040">ANK repeat</keyword>
<evidence type="ECO:0000313" key="5">
    <source>
        <dbReference type="EMBL" id="CAD7275436.1"/>
    </source>
</evidence>
<keyword evidence="6" id="KW-1185">Reference proteome</keyword>
<proteinExistence type="predicted"/>
<dbReference type="PROSITE" id="PS50297">
    <property type="entry name" value="ANK_REP_REGION"/>
    <property type="match status" value="1"/>
</dbReference>
<name>A0A7R9BJM7_9CRUS</name>
<dbReference type="SMART" id="SM00248">
    <property type="entry name" value="ANK"/>
    <property type="match status" value="3"/>
</dbReference>
<dbReference type="EMBL" id="CAJPEX010000417">
    <property type="protein sequence ID" value="CAG0915588.1"/>
    <property type="molecule type" value="Genomic_DNA"/>
</dbReference>
<evidence type="ECO:0000313" key="6">
    <source>
        <dbReference type="Proteomes" id="UP000678499"/>
    </source>
</evidence>
<feature type="compositionally biased region" description="Basic residues" evidence="4">
    <location>
        <begin position="1064"/>
        <end position="1079"/>
    </location>
</feature>
<accession>A0A7R9BJM7</accession>
<evidence type="ECO:0000256" key="3">
    <source>
        <dbReference type="PROSITE-ProRule" id="PRU00023"/>
    </source>
</evidence>
<evidence type="ECO:0000256" key="1">
    <source>
        <dbReference type="ARBA" id="ARBA00022737"/>
    </source>
</evidence>
<reference evidence="5" key="1">
    <citation type="submission" date="2020-11" db="EMBL/GenBank/DDBJ databases">
        <authorList>
            <person name="Tran Van P."/>
        </authorList>
    </citation>
    <scope>NUCLEOTIDE SEQUENCE</scope>
</reference>
<dbReference type="Gene3D" id="1.25.40.20">
    <property type="entry name" value="Ankyrin repeat-containing domain"/>
    <property type="match status" value="1"/>
</dbReference>
<keyword evidence="1" id="KW-0677">Repeat</keyword>
<dbReference type="SUPFAM" id="SSF48403">
    <property type="entry name" value="Ankyrin repeat"/>
    <property type="match status" value="1"/>
</dbReference>
<evidence type="ECO:0000256" key="4">
    <source>
        <dbReference type="SAM" id="MobiDB-lite"/>
    </source>
</evidence>
<dbReference type="OrthoDB" id="9995210at2759"/>
<organism evidence="5">
    <name type="scientific">Notodromas monacha</name>
    <dbReference type="NCBI Taxonomy" id="399045"/>
    <lineage>
        <taxon>Eukaryota</taxon>
        <taxon>Metazoa</taxon>
        <taxon>Ecdysozoa</taxon>
        <taxon>Arthropoda</taxon>
        <taxon>Crustacea</taxon>
        <taxon>Oligostraca</taxon>
        <taxon>Ostracoda</taxon>
        <taxon>Podocopa</taxon>
        <taxon>Podocopida</taxon>
        <taxon>Cypridocopina</taxon>
        <taxon>Cypridoidea</taxon>
        <taxon>Cyprididae</taxon>
        <taxon>Notodromas</taxon>
    </lineage>
</organism>
<dbReference type="Proteomes" id="UP000678499">
    <property type="component" value="Unassembled WGS sequence"/>
</dbReference>
<dbReference type="PANTHER" id="PTHR24171:SF9">
    <property type="entry name" value="ANKYRIN REPEAT DOMAIN-CONTAINING PROTEIN 39"/>
    <property type="match status" value="1"/>
</dbReference>
<dbReference type="InterPro" id="IPR036770">
    <property type="entry name" value="Ankyrin_rpt-contain_sf"/>
</dbReference>
<feature type="region of interest" description="Disordered" evidence="4">
    <location>
        <begin position="1058"/>
        <end position="1079"/>
    </location>
</feature>
<sequence>MATKELADSWFLKYLIPDPITGQTLLNTVSRMEKGQSTLWSECDSETEDVAFSVAFRDSLSVHLAEHPKSVSILSAASSHSLRHVIDWPTFINLKSSEEFSECDAVGRTGLIWLVFTVHIKGVEALLDSSGGVASITLSDSHGNTALHYAAAEGNTLCVQLLLDRGADPYVKNHFGETPADLVMNHQHKECWALLTEKYPDFETPEDSLLDKMLMSKKGHLAFPGLRIHRPVSEMGLCAEAQILRMLRVEIPSVTKCDPQLLLVPGKKPKTFAHEQQQAGSDGEQLVYSVLQGSLEALHQQLPDWSFALFSGLSILEGETETEMDACLLSFHKESSKSAAMFCEVKTCKERGDVLAYENRRGGKVVKGAAFQLLTQTTSMEKKLKNSSLSWVTKTIALPCFPNETCNPVCGAEEALQGFMDSISEEKTRKIKEYGENPISLAFSQITVHPLFSHDLSEGSRMTEFLRHHLVEKSEVHENFPDLFVLVMVFCKGYLLEKSLDSLDQYTYAFVQRDQEAVLKDSDGGKKPWLILGGSGTGKSFLAWLKLGLLKESGQVTPEKQAVYLVHEACTALQAAFYAHANAREIPEDCYVIMSCPHKEHGQLEVLQEIQKDPNIAWVFIDQFEDSSSDVFESQDMLNAVVQLALVKDGVWIMFNHETCMSVLFKDDLPWEEQCKVQFLGTRLRNAPNIGNCLLQSGSSGWWLASKSIPHLPAACQGDGLDHHQVYIVDYLQDSREVHSNSPSTDVIDMDFVDCVVTLVNEKVDFLDILVVNNTGHKVTAATLSNLYSRMFFRFGIEQIIPPDCGRRQYVRHPSKVPLILRYPFQQCDECASGNKNHQELTSFESEVQERIDNIFSLLDVDKLSEQLQDFQTWLEKQESSLKVSCIKRACIMLLIFTDDASRQLTWRKLTQERSSNLPSNVNPVDYSGMKSIFSEWQTIAQECPYILLIDPMDVNLAEADKKHLLHYLPLQIPEVEPGHPMDTDHVVVKIIKKCMDEGIDSERLLLVDVKTGSKGPGFSRHKVQAALRSSGFRMLTREVEDSLGFEGTSEAAISGKLQCKSQPGKKKQQQKKPPAPKRVKVEISRAPVVVNAALIPCPWCSAKKPHSEFKAFQTTIARMLQTICTSSQPKACLQFLHVWLTELKKDLKYSPDCFQKQIAILLDITEIAFQQDSPNIRSLFLGWNSIRVSASNFIAFVDHSSVGGFECDIVIAPMASMFLVPPGNDDMGNRAKLKAFVLVPREELVEVRKFAEDWALPLTIMDLP</sequence>